<dbReference type="Gene3D" id="2.60.40.150">
    <property type="entry name" value="C2 domain"/>
    <property type="match status" value="2"/>
</dbReference>
<dbReference type="VEuPathDB" id="VectorBase:AFAF009513"/>
<evidence type="ECO:0000313" key="8">
    <source>
        <dbReference type="Proteomes" id="UP000075886"/>
    </source>
</evidence>
<evidence type="ECO:0000259" key="6">
    <source>
        <dbReference type="PROSITE" id="PS51258"/>
    </source>
</evidence>
<comment type="subcellular location">
    <subcellularLocation>
        <location evidence="1">Late endosome</location>
    </subcellularLocation>
</comment>
<feature type="compositionally biased region" description="Basic residues" evidence="4">
    <location>
        <begin position="70"/>
        <end position="80"/>
    </location>
</feature>
<organism evidence="7 8">
    <name type="scientific">Anopheles farauti</name>
    <dbReference type="NCBI Taxonomy" id="69004"/>
    <lineage>
        <taxon>Eukaryota</taxon>
        <taxon>Metazoa</taxon>
        <taxon>Ecdysozoa</taxon>
        <taxon>Arthropoda</taxon>
        <taxon>Hexapoda</taxon>
        <taxon>Insecta</taxon>
        <taxon>Pterygota</taxon>
        <taxon>Neoptera</taxon>
        <taxon>Endopterygota</taxon>
        <taxon>Diptera</taxon>
        <taxon>Nematocera</taxon>
        <taxon>Culicoidea</taxon>
        <taxon>Culicidae</taxon>
        <taxon>Anophelinae</taxon>
        <taxon>Anopheles</taxon>
    </lineage>
</organism>
<dbReference type="Pfam" id="PF00168">
    <property type="entry name" value="C2"/>
    <property type="match status" value="2"/>
</dbReference>
<dbReference type="InterPro" id="IPR052095">
    <property type="entry name" value="UNC-13_domain"/>
</dbReference>
<dbReference type="Proteomes" id="UP000075886">
    <property type="component" value="Unassembled WGS sequence"/>
</dbReference>
<evidence type="ECO:0000256" key="4">
    <source>
        <dbReference type="SAM" id="MobiDB-lite"/>
    </source>
</evidence>
<protein>
    <recommendedName>
        <fullName evidence="9">C2 domain-containing protein</fullName>
    </recommendedName>
</protein>
<feature type="region of interest" description="Disordered" evidence="4">
    <location>
        <begin position="855"/>
        <end position="876"/>
    </location>
</feature>
<dbReference type="PANTHER" id="PTHR45999:SF2">
    <property type="entry name" value="PROTEIN UNC-13 HOMOLOG 4B"/>
    <property type="match status" value="1"/>
</dbReference>
<evidence type="ECO:0000313" key="7">
    <source>
        <dbReference type="EnsemblMetazoa" id="AFAF009513-PA"/>
    </source>
</evidence>
<feature type="domain" description="MHD1" evidence="6">
    <location>
        <begin position="682"/>
        <end position="804"/>
    </location>
</feature>
<sequence>MVEMAVPNDAGDRTIVKESPGAAVMPAVPTGDGVFGGVGKLHTPPLTAKRLPSFFLLTPATTTPTPTAPARRRPQPARRKPFFEKFGTLLKQRSDAFLLHVNNPVPPVPGEDSDSSPGGTSTAPNGVTAADPAGIQPTVANGEVSPGLPAALGTVDENYPFLAILSPSHQVEALYEKVLHEIKQGNIIDRQKKITQKSLYSYIQEAFGVDETRHAVLEQRVDTMLAQDIYLRVEIMEAKLNGQPVETEAPVEQLLLPNAFVIVYLQEKPREHHRTATVPSTLNPTWNQQFPVAVKQDTKETLIIEVFNSTNNPNKFLRALRIVRKYVLSLFNPVSSHAKMIGRASIPLESITSTGLTSWYNLTKKKKPEPQGTIKVKFFFTSKLEKATAKHEYEQMLRCILEYELRSSSVARYWWAGKLTAEGEAILQQYTKCANLNATEQTLIAWFVYTRVHLTYPLSISLLESVLDKLCAGYDVALTTDEERERFWDGARRIIPSCLSIIMKMRKRLAGDKDIVKTVSSVLALLAKADQLAMKKGANLFSPSSVGTLRKMSLDVMKHSTIKEATVLAVQLGARTWFETSLSSAIEGSQSNEEKLRSLIKFVQLLQSDLLRAKTYYDGVFKSVMDIDYSREICIQHETRIVSHLRPIVQTICNGFKKITLRMDQLERRTEMESLDMSSTLFELYLILKLFLQQTDTVVQCAHNPYIVEFHQWFRGGIVYYLDMFAIKTILRVVTVLEDDDLRTGSSQDHPHCSSSTGEILEIVSQMKIFWDQLAWPDKDEMKKFLKRSIGDICSCCVVYADRLLAKVKALDGSAVGSTGGLNSTQLATLERSLTVLSNVSILIERVARLPQELGYSQPRTSGGTIGADDATTDKPRKTSLDQLMADEMLPIDGLASWRGKCVRYITDHVVQTTRGLVMACGEVGVNGGSPNGTGSTVSGGFFSSKPHPSPVENVERLRHWIVQSAALLRDRLTEVDLHTVEQELWTALEATMDEIIKKLLEKKDSLGTFQRLRDCFQHLTHHYFRTLGETIACSTLGERLDTFSSTTSELIQRYYLERYQQQEQLEEPETGLLTVRCWFQPDGLQIKVLRAEQLRLPKDYKHSCDSYVKINVLPPDRFGGPLPELKTKTKSKNFSPIYNESFTLKINPVQHSLKDALLMLNVKVSELLGLSQKHIGEGFLRLDAIPVVRDASEAHEIAPVTIPLSLPFTIASYSVTALENRNHDKMASQFLKKLKQKMGIAPYTMSTLSL</sequence>
<dbReference type="GO" id="GO:0006887">
    <property type="term" value="P:exocytosis"/>
    <property type="evidence" value="ECO:0007669"/>
    <property type="project" value="UniProtKB-KW"/>
</dbReference>
<dbReference type="InterPro" id="IPR014770">
    <property type="entry name" value="Munc13_1"/>
</dbReference>
<feature type="region of interest" description="Disordered" evidence="4">
    <location>
        <begin position="58"/>
        <end position="80"/>
    </location>
</feature>
<feature type="compositionally biased region" description="Polar residues" evidence="4">
    <location>
        <begin position="115"/>
        <end position="125"/>
    </location>
</feature>
<evidence type="ECO:0000256" key="2">
    <source>
        <dbReference type="ARBA" id="ARBA00005823"/>
    </source>
</evidence>
<keyword evidence="3" id="KW-0268">Exocytosis</keyword>
<feature type="domain" description="C2" evidence="5">
    <location>
        <begin position="1065"/>
        <end position="1196"/>
    </location>
</feature>
<dbReference type="EMBL" id="AXCN02000243">
    <property type="status" value="NOT_ANNOTATED_CDS"/>
    <property type="molecule type" value="Genomic_DNA"/>
</dbReference>
<dbReference type="GO" id="GO:0099503">
    <property type="term" value="C:secretory vesicle"/>
    <property type="evidence" value="ECO:0007669"/>
    <property type="project" value="TreeGrafter"/>
</dbReference>
<dbReference type="AlphaFoldDB" id="A0A182QG65"/>
<evidence type="ECO:0008006" key="9">
    <source>
        <dbReference type="Google" id="ProtNLM"/>
    </source>
</evidence>
<proteinExistence type="inferred from homology"/>
<feature type="region of interest" description="Disordered" evidence="4">
    <location>
        <begin position="102"/>
        <end position="142"/>
    </location>
</feature>
<evidence type="ECO:0000256" key="1">
    <source>
        <dbReference type="ARBA" id="ARBA00004603"/>
    </source>
</evidence>
<feature type="domain" description="C2" evidence="5">
    <location>
        <begin position="211"/>
        <end position="360"/>
    </location>
</feature>
<dbReference type="EnsemblMetazoa" id="AFAF009513-RA">
    <property type="protein sequence ID" value="AFAF009513-PA"/>
    <property type="gene ID" value="AFAF009513"/>
</dbReference>
<evidence type="ECO:0000256" key="3">
    <source>
        <dbReference type="ARBA" id="ARBA00022483"/>
    </source>
</evidence>
<feature type="compositionally biased region" description="Low complexity" evidence="4">
    <location>
        <begin position="58"/>
        <end position="69"/>
    </location>
</feature>
<dbReference type="InterPro" id="IPR000008">
    <property type="entry name" value="C2_dom"/>
</dbReference>
<dbReference type="PROSITE" id="PS50004">
    <property type="entry name" value="C2"/>
    <property type="match status" value="2"/>
</dbReference>
<keyword evidence="8" id="KW-1185">Reference proteome</keyword>
<name>A0A182QG65_9DIPT</name>
<dbReference type="GO" id="GO:0005770">
    <property type="term" value="C:late endosome"/>
    <property type="evidence" value="ECO:0007669"/>
    <property type="project" value="UniProtKB-SubCell"/>
</dbReference>
<reference evidence="8" key="1">
    <citation type="submission" date="2014-01" db="EMBL/GenBank/DDBJ databases">
        <title>The Genome Sequence of Anopheles farauti FAR1 (V2).</title>
        <authorList>
            <consortium name="The Broad Institute Genomics Platform"/>
            <person name="Neafsey D.E."/>
            <person name="Besansky N."/>
            <person name="Howell P."/>
            <person name="Walton C."/>
            <person name="Young S.K."/>
            <person name="Zeng Q."/>
            <person name="Gargeya S."/>
            <person name="Fitzgerald M."/>
            <person name="Haas B."/>
            <person name="Abouelleil A."/>
            <person name="Allen A.W."/>
            <person name="Alvarado L."/>
            <person name="Arachchi H.M."/>
            <person name="Berlin A.M."/>
            <person name="Chapman S.B."/>
            <person name="Gainer-Dewar J."/>
            <person name="Goldberg J."/>
            <person name="Griggs A."/>
            <person name="Gujja S."/>
            <person name="Hansen M."/>
            <person name="Howarth C."/>
            <person name="Imamovic A."/>
            <person name="Ireland A."/>
            <person name="Larimer J."/>
            <person name="McCowan C."/>
            <person name="Murphy C."/>
            <person name="Pearson M."/>
            <person name="Poon T.W."/>
            <person name="Priest M."/>
            <person name="Roberts A."/>
            <person name="Saif S."/>
            <person name="Shea T."/>
            <person name="Sisk P."/>
            <person name="Sykes S."/>
            <person name="Wortman J."/>
            <person name="Nusbaum C."/>
            <person name="Birren B."/>
        </authorList>
    </citation>
    <scope>NUCLEOTIDE SEQUENCE [LARGE SCALE GENOMIC DNA]</scope>
    <source>
        <strain evidence="8">FAR1</strain>
    </source>
</reference>
<dbReference type="SMART" id="SM00239">
    <property type="entry name" value="C2"/>
    <property type="match status" value="2"/>
</dbReference>
<dbReference type="InterPro" id="IPR035892">
    <property type="entry name" value="C2_domain_sf"/>
</dbReference>
<dbReference type="PROSITE" id="PS51258">
    <property type="entry name" value="MHD1"/>
    <property type="match status" value="1"/>
</dbReference>
<dbReference type="Gene3D" id="1.10.357.50">
    <property type="match status" value="1"/>
</dbReference>
<dbReference type="SUPFAM" id="SSF49562">
    <property type="entry name" value="C2 domain (Calcium/lipid-binding domain, CaLB)"/>
    <property type="match status" value="2"/>
</dbReference>
<comment type="similarity">
    <text evidence="2">Belongs to the unc-13 family.</text>
</comment>
<evidence type="ECO:0000259" key="5">
    <source>
        <dbReference type="PROSITE" id="PS50004"/>
    </source>
</evidence>
<accession>A0A182QG65</accession>
<dbReference type="PANTHER" id="PTHR45999">
    <property type="entry name" value="UNC-13-4A, ISOFORM B"/>
    <property type="match status" value="1"/>
</dbReference>
<reference evidence="7" key="2">
    <citation type="submission" date="2020-05" db="UniProtKB">
        <authorList>
            <consortium name="EnsemblMetazoa"/>
        </authorList>
    </citation>
    <scope>IDENTIFICATION</scope>
    <source>
        <strain evidence="7">FAR1</strain>
    </source>
</reference>